<evidence type="ECO:0000313" key="8">
    <source>
        <dbReference type="EMBL" id="QUX25211.1"/>
    </source>
</evidence>
<keyword evidence="3 8" id="KW-0418">Kinase</keyword>
<dbReference type="PROSITE" id="PS50011">
    <property type="entry name" value="PROTEIN_KINASE_DOM"/>
    <property type="match status" value="1"/>
</dbReference>
<evidence type="ECO:0000256" key="4">
    <source>
        <dbReference type="ARBA" id="ARBA00022840"/>
    </source>
</evidence>
<evidence type="ECO:0000256" key="5">
    <source>
        <dbReference type="PROSITE-ProRule" id="PRU10141"/>
    </source>
</evidence>
<dbReference type="PANTHER" id="PTHR43289:SF34">
    <property type="entry name" value="SERINE_THREONINE-PROTEIN KINASE YBDM-RELATED"/>
    <property type="match status" value="1"/>
</dbReference>
<gene>
    <name evidence="8" type="ORF">KGD84_13680</name>
</gene>
<evidence type="ECO:0000256" key="3">
    <source>
        <dbReference type="ARBA" id="ARBA00022777"/>
    </source>
</evidence>
<keyword evidence="4 5" id="KW-0067">ATP-binding</keyword>
<evidence type="ECO:0000259" key="7">
    <source>
        <dbReference type="PROSITE" id="PS50011"/>
    </source>
</evidence>
<keyword evidence="1" id="KW-0808">Transferase</keyword>
<feature type="binding site" evidence="5">
    <location>
        <position position="66"/>
    </location>
    <ligand>
        <name>ATP</name>
        <dbReference type="ChEBI" id="CHEBI:30616"/>
    </ligand>
</feature>
<keyword evidence="8" id="KW-0723">Serine/threonine-protein kinase</keyword>
<dbReference type="RefSeq" id="WP_220560725.1">
    <property type="nucleotide sequence ID" value="NZ_CP074133.1"/>
</dbReference>
<dbReference type="CDD" id="cd14014">
    <property type="entry name" value="STKc_PknB_like"/>
    <property type="match status" value="1"/>
</dbReference>
<dbReference type="InterPro" id="IPR008271">
    <property type="entry name" value="Ser/Thr_kinase_AS"/>
</dbReference>
<evidence type="ECO:0000256" key="2">
    <source>
        <dbReference type="ARBA" id="ARBA00022741"/>
    </source>
</evidence>
<evidence type="ECO:0000313" key="9">
    <source>
        <dbReference type="Proteomes" id="UP000676079"/>
    </source>
</evidence>
<dbReference type="Gene3D" id="3.30.200.20">
    <property type="entry name" value="Phosphorylase Kinase, domain 1"/>
    <property type="match status" value="1"/>
</dbReference>
<organism evidence="8 9">
    <name type="scientific">Nocardiopsis changdeensis</name>
    <dbReference type="NCBI Taxonomy" id="2831969"/>
    <lineage>
        <taxon>Bacteria</taxon>
        <taxon>Bacillati</taxon>
        <taxon>Actinomycetota</taxon>
        <taxon>Actinomycetes</taxon>
        <taxon>Streptosporangiales</taxon>
        <taxon>Nocardiopsidaceae</taxon>
        <taxon>Nocardiopsis</taxon>
    </lineage>
</organism>
<dbReference type="PROSITE" id="PS00108">
    <property type="entry name" value="PROTEIN_KINASE_ST"/>
    <property type="match status" value="1"/>
</dbReference>
<dbReference type="GO" id="GO:0004674">
    <property type="term" value="F:protein serine/threonine kinase activity"/>
    <property type="evidence" value="ECO:0007669"/>
    <property type="project" value="UniProtKB-KW"/>
</dbReference>
<keyword evidence="9" id="KW-1185">Reference proteome</keyword>
<dbReference type="PROSITE" id="PS00107">
    <property type="entry name" value="PROTEIN_KINASE_ATP"/>
    <property type="match status" value="1"/>
</dbReference>
<keyword evidence="2 5" id="KW-0547">Nucleotide-binding</keyword>
<sequence length="754" mass="76205">MSTPTTPEPPAPAPTAPLGPPPGLAPLAADDPRALGPYRLAGRIGAGGMGAVYGGVGPDGRCVAVKTVHARHARRRRYREAFAREVEMLGRARGIGTAALYAADVAARVPWLAFEYIPGRDLRAHVRAFGPLEGEMLRAFAVGTAEGLAGLHAAGIAHRDIKPGNVVLSPTGPRIVDFGIATEIGADRSTDRAASYGTPGWVAPERYAGAAAAPAADVFAWGGLVALAATGRDPFGGGTPQELRARVEAGEYDIDGVPATLRPLVEAALSVDPAARPRAVQVMRALLPEPGEFGLTDASGRVPAARTLRALLDAHWRGVDAAGHDPRLWAGAVGLASAAGLAGTALLSGGGTATAGGGAAATGGTAAGGTAAGAAGTGTAATGTVTGAATVKGGGVLAAVAGSKAALAGAGVLLAGSLAGGGYLVYERVADDPAEAVLAAAQVLETGEGFTARVERTAVGGGETVVEEYLYSAEERTFLVRGAAMGEGTTAVAAHRGGLYVYAPWEEEFSGHIWHDSAAPVPVDASVTADSLTGLAAAPLRALADSGEATRDGGGTVYTGPTVLGVLAGGVLTEEEATARVEVGADGAPVRAEYTTGSWEVRVDFTSTGEAVEVEDPRTASAGDGAGWAAVHAPVCGTVTAFDREWDVQASGWEVDCGYAMEVAEAMADPGTTPEEAFPDRFEYLAGYSGSGGGTWLVDGEMACAIFRRDLGGTIEGRTWYLSPCHSASAVAEDGPFTTVEFGPRTLIDYHERP</sequence>
<dbReference type="Pfam" id="PF00069">
    <property type="entry name" value="Pkinase"/>
    <property type="match status" value="1"/>
</dbReference>
<dbReference type="InterPro" id="IPR000719">
    <property type="entry name" value="Prot_kinase_dom"/>
</dbReference>
<accession>A0ABX8BT21</accession>
<dbReference type="SUPFAM" id="SSF56112">
    <property type="entry name" value="Protein kinase-like (PK-like)"/>
    <property type="match status" value="1"/>
</dbReference>
<name>A0ABX8BT21_9ACTN</name>
<dbReference type="InterPro" id="IPR011009">
    <property type="entry name" value="Kinase-like_dom_sf"/>
</dbReference>
<feature type="region of interest" description="Disordered" evidence="6">
    <location>
        <begin position="1"/>
        <end position="29"/>
    </location>
</feature>
<dbReference type="EMBL" id="CP074133">
    <property type="protein sequence ID" value="QUX25211.1"/>
    <property type="molecule type" value="Genomic_DNA"/>
</dbReference>
<protein>
    <submittedName>
        <fullName evidence="8">Serine/threonine protein kinase</fullName>
    </submittedName>
</protein>
<dbReference type="InterPro" id="IPR017441">
    <property type="entry name" value="Protein_kinase_ATP_BS"/>
</dbReference>
<evidence type="ECO:0000256" key="6">
    <source>
        <dbReference type="SAM" id="MobiDB-lite"/>
    </source>
</evidence>
<reference evidence="8 9" key="1">
    <citation type="submission" date="2021-05" db="EMBL/GenBank/DDBJ databases">
        <title>Direct Submission.</title>
        <authorList>
            <person name="Li K."/>
            <person name="Gao J."/>
        </authorList>
    </citation>
    <scope>NUCLEOTIDE SEQUENCE [LARGE SCALE GENOMIC DNA]</scope>
    <source>
        <strain evidence="8 9">Mg02</strain>
    </source>
</reference>
<feature type="domain" description="Protein kinase" evidence="7">
    <location>
        <begin position="38"/>
        <end position="287"/>
    </location>
</feature>
<dbReference type="Gene3D" id="1.10.510.10">
    <property type="entry name" value="Transferase(Phosphotransferase) domain 1"/>
    <property type="match status" value="1"/>
</dbReference>
<evidence type="ECO:0000256" key="1">
    <source>
        <dbReference type="ARBA" id="ARBA00022679"/>
    </source>
</evidence>
<proteinExistence type="predicted"/>
<dbReference type="Proteomes" id="UP000676079">
    <property type="component" value="Chromosome"/>
</dbReference>
<dbReference type="PANTHER" id="PTHR43289">
    <property type="entry name" value="MITOGEN-ACTIVATED PROTEIN KINASE KINASE KINASE 20-RELATED"/>
    <property type="match status" value="1"/>
</dbReference>
<feature type="compositionally biased region" description="Pro residues" evidence="6">
    <location>
        <begin position="1"/>
        <end position="24"/>
    </location>
</feature>
<dbReference type="SMART" id="SM00220">
    <property type="entry name" value="S_TKc"/>
    <property type="match status" value="1"/>
</dbReference>